<gene>
    <name evidence="3" type="ORF">D7X32_33520</name>
</gene>
<feature type="domain" description="N-acetyltransferase" evidence="2">
    <location>
        <begin position="63"/>
        <end position="227"/>
    </location>
</feature>
<accession>A0A3A8JN46</accession>
<protein>
    <submittedName>
        <fullName evidence="3">GNAT family N-acetyltransferase</fullName>
    </submittedName>
</protein>
<dbReference type="Gene3D" id="3.40.630.30">
    <property type="match status" value="1"/>
</dbReference>
<dbReference type="Proteomes" id="UP000268313">
    <property type="component" value="Unassembled WGS sequence"/>
</dbReference>
<evidence type="ECO:0000313" key="4">
    <source>
        <dbReference type="Proteomes" id="UP000268313"/>
    </source>
</evidence>
<dbReference type="AlphaFoldDB" id="A0A3A8JN46"/>
<dbReference type="PROSITE" id="PS51186">
    <property type="entry name" value="GNAT"/>
    <property type="match status" value="1"/>
</dbReference>
<dbReference type="InterPro" id="IPR054597">
    <property type="entry name" value="FeeM_cat"/>
</dbReference>
<dbReference type="InterPro" id="IPR016181">
    <property type="entry name" value="Acyl_CoA_acyltransferase"/>
</dbReference>
<proteinExistence type="predicted"/>
<name>A0A3A8JN46_9BACT</name>
<sequence>MPLRRRPPPAAALRSQRGKSVADTAGGASRDEELASNLAAMSALAVLMAPLGAGGTPLVVSGPHLRGASAADVERIQRFRDAQYRERLSYMLSPEQLQIDWRLQLDERSAHFGASWGERLVGSLRITPAPFEFHALAGSLEEQAPRFRGYAEFSRLVVDPDARSAYVTPRLLLAACTWAMQEGYVGIIGLCRRASRTVFERYGLTAASEEQHSVPLRGPQPYTLMMGTWPQLIAASTRLTQRLNRLQSKEASEAYAPLAEVEQT</sequence>
<comment type="caution">
    <text evidence="3">The sequence shown here is derived from an EMBL/GenBank/DDBJ whole genome shotgun (WGS) entry which is preliminary data.</text>
</comment>
<evidence type="ECO:0000256" key="1">
    <source>
        <dbReference type="SAM" id="MobiDB-lite"/>
    </source>
</evidence>
<evidence type="ECO:0000313" key="3">
    <source>
        <dbReference type="EMBL" id="RKG97212.1"/>
    </source>
</evidence>
<keyword evidence="3" id="KW-0808">Transferase</keyword>
<feature type="region of interest" description="Disordered" evidence="1">
    <location>
        <begin position="1"/>
        <end position="29"/>
    </location>
</feature>
<dbReference type="InterPro" id="IPR000182">
    <property type="entry name" value="GNAT_dom"/>
</dbReference>
<evidence type="ECO:0000259" key="2">
    <source>
        <dbReference type="PROSITE" id="PS51186"/>
    </source>
</evidence>
<keyword evidence="4" id="KW-1185">Reference proteome</keyword>
<organism evidence="3 4">
    <name type="scientific">Corallococcus carmarthensis</name>
    <dbReference type="NCBI Taxonomy" id="2316728"/>
    <lineage>
        <taxon>Bacteria</taxon>
        <taxon>Pseudomonadati</taxon>
        <taxon>Myxococcota</taxon>
        <taxon>Myxococcia</taxon>
        <taxon>Myxococcales</taxon>
        <taxon>Cystobacterineae</taxon>
        <taxon>Myxococcaceae</taxon>
        <taxon>Corallococcus</taxon>
    </lineage>
</organism>
<dbReference type="Pfam" id="PF21926">
    <property type="entry name" value="FeeM"/>
    <property type="match status" value="1"/>
</dbReference>
<reference evidence="4" key="1">
    <citation type="submission" date="2018-09" db="EMBL/GenBank/DDBJ databases">
        <authorList>
            <person name="Livingstone P.G."/>
            <person name="Whitworth D.E."/>
        </authorList>
    </citation>
    <scope>NUCLEOTIDE SEQUENCE [LARGE SCALE GENOMIC DNA]</scope>
    <source>
        <strain evidence="4">CA043D</strain>
    </source>
</reference>
<dbReference type="GO" id="GO:0016747">
    <property type="term" value="F:acyltransferase activity, transferring groups other than amino-acyl groups"/>
    <property type="evidence" value="ECO:0007669"/>
    <property type="project" value="InterPro"/>
</dbReference>
<dbReference type="SUPFAM" id="SSF55729">
    <property type="entry name" value="Acyl-CoA N-acyltransferases (Nat)"/>
    <property type="match status" value="1"/>
</dbReference>
<dbReference type="EMBL" id="RAWE01000185">
    <property type="protein sequence ID" value="RKG97212.1"/>
    <property type="molecule type" value="Genomic_DNA"/>
</dbReference>